<reference evidence="3 4" key="1">
    <citation type="journal article" date="2019" name="Int. J. Syst. Evol. Microbiol.">
        <title>The Global Catalogue of Microorganisms (GCM) 10K type strain sequencing project: providing services to taxonomists for standard genome sequencing and annotation.</title>
        <authorList>
            <consortium name="The Broad Institute Genomics Platform"/>
            <consortium name="The Broad Institute Genome Sequencing Center for Infectious Disease"/>
            <person name="Wu L."/>
            <person name="Ma J."/>
        </authorList>
    </citation>
    <scope>NUCLEOTIDE SEQUENCE [LARGE SCALE GENOMIC DNA]</scope>
    <source>
        <strain evidence="3 4">JCM 16014</strain>
    </source>
</reference>
<proteinExistence type="predicted"/>
<keyword evidence="1" id="KW-0812">Transmembrane</keyword>
<evidence type="ECO:0000259" key="2">
    <source>
        <dbReference type="Pfam" id="PF07885"/>
    </source>
</evidence>
<keyword evidence="3" id="KW-0813">Transport</keyword>
<feature type="transmembrane region" description="Helical" evidence="1">
    <location>
        <begin position="55"/>
        <end position="76"/>
    </location>
</feature>
<accession>A0ABN2V8N2</accession>
<organism evidence="3 4">
    <name type="scientific">Catenulispora yoronensis</name>
    <dbReference type="NCBI Taxonomy" id="450799"/>
    <lineage>
        <taxon>Bacteria</taxon>
        <taxon>Bacillati</taxon>
        <taxon>Actinomycetota</taxon>
        <taxon>Actinomycetes</taxon>
        <taxon>Catenulisporales</taxon>
        <taxon>Catenulisporaceae</taxon>
        <taxon>Catenulispora</taxon>
    </lineage>
</organism>
<protein>
    <submittedName>
        <fullName evidence="3">Potassium channel family protein</fullName>
    </submittedName>
</protein>
<sequence>MDDSGGPERADRRGRRLLRLPRPVRLTAAVLGPAALTTAYFTLPFGLLSTGDHVLAWLLLGGLLVLLALGMLATTIRAITDQPGYPGLWILLLSWASILTFAASYWSLAIGHGQFGGSLKTRLDALYFTGVTMATVGYGDIYPSGQAARAFVLVQIVYTFAFLAGGVTAVGSRLRSHLTRRMTR</sequence>
<feature type="domain" description="Potassium channel" evidence="2">
    <location>
        <begin position="97"/>
        <end position="175"/>
    </location>
</feature>
<dbReference type="SUPFAM" id="SSF81324">
    <property type="entry name" value="Voltage-gated potassium channels"/>
    <property type="match status" value="1"/>
</dbReference>
<feature type="transmembrane region" description="Helical" evidence="1">
    <location>
        <begin position="150"/>
        <end position="174"/>
    </location>
</feature>
<keyword evidence="1" id="KW-1133">Transmembrane helix</keyword>
<keyword evidence="1" id="KW-0472">Membrane</keyword>
<dbReference type="Pfam" id="PF07885">
    <property type="entry name" value="Ion_trans_2"/>
    <property type="match status" value="1"/>
</dbReference>
<dbReference type="EMBL" id="BAAAQN010000059">
    <property type="protein sequence ID" value="GAA2054629.1"/>
    <property type="molecule type" value="Genomic_DNA"/>
</dbReference>
<feature type="transmembrane region" description="Helical" evidence="1">
    <location>
        <begin position="23"/>
        <end position="43"/>
    </location>
</feature>
<keyword evidence="3" id="KW-0407">Ion channel</keyword>
<comment type="caution">
    <text evidence="3">The sequence shown here is derived from an EMBL/GenBank/DDBJ whole genome shotgun (WGS) entry which is preliminary data.</text>
</comment>
<dbReference type="RefSeq" id="WP_344670333.1">
    <property type="nucleotide sequence ID" value="NZ_BAAAQN010000059.1"/>
</dbReference>
<gene>
    <name evidence="3" type="ORF">GCM10009839_73620</name>
</gene>
<feature type="transmembrane region" description="Helical" evidence="1">
    <location>
        <begin position="88"/>
        <end position="108"/>
    </location>
</feature>
<dbReference type="Proteomes" id="UP001500751">
    <property type="component" value="Unassembled WGS sequence"/>
</dbReference>
<dbReference type="InterPro" id="IPR013099">
    <property type="entry name" value="K_chnl_dom"/>
</dbReference>
<keyword evidence="3" id="KW-0406">Ion transport</keyword>
<dbReference type="GO" id="GO:0034220">
    <property type="term" value="P:monoatomic ion transmembrane transport"/>
    <property type="evidence" value="ECO:0007669"/>
    <property type="project" value="UniProtKB-KW"/>
</dbReference>
<keyword evidence="4" id="KW-1185">Reference proteome</keyword>
<evidence type="ECO:0000313" key="3">
    <source>
        <dbReference type="EMBL" id="GAA2054629.1"/>
    </source>
</evidence>
<evidence type="ECO:0000313" key="4">
    <source>
        <dbReference type="Proteomes" id="UP001500751"/>
    </source>
</evidence>
<name>A0ABN2V8N2_9ACTN</name>
<evidence type="ECO:0000256" key="1">
    <source>
        <dbReference type="SAM" id="Phobius"/>
    </source>
</evidence>
<dbReference type="Gene3D" id="1.10.287.70">
    <property type="match status" value="1"/>
</dbReference>